<protein>
    <submittedName>
        <fullName evidence="1">Uncharacterized protein</fullName>
    </submittedName>
</protein>
<evidence type="ECO:0000313" key="1">
    <source>
        <dbReference type="EMBL" id="CAB5187283.1"/>
    </source>
</evidence>
<sequence>MNAIFEKLVYSKPGKFIATILRNKYFPDARVHWVQQALADRNFGKL</sequence>
<name>A0A6J7WE53_9CAUD</name>
<dbReference type="EMBL" id="LR798211">
    <property type="protein sequence ID" value="CAB5187283.1"/>
    <property type="molecule type" value="Genomic_DNA"/>
</dbReference>
<organism evidence="1">
    <name type="scientific">uncultured Caudovirales phage</name>
    <dbReference type="NCBI Taxonomy" id="2100421"/>
    <lineage>
        <taxon>Viruses</taxon>
        <taxon>Duplodnaviria</taxon>
        <taxon>Heunggongvirae</taxon>
        <taxon>Uroviricota</taxon>
        <taxon>Caudoviricetes</taxon>
        <taxon>Peduoviridae</taxon>
        <taxon>Maltschvirus</taxon>
        <taxon>Maltschvirus maltsch</taxon>
    </lineage>
</organism>
<reference evidence="1" key="1">
    <citation type="submission" date="2020-05" db="EMBL/GenBank/DDBJ databases">
        <authorList>
            <person name="Chiriac C."/>
            <person name="Salcher M."/>
            <person name="Ghai R."/>
            <person name="Kavagutti S V."/>
        </authorList>
    </citation>
    <scope>NUCLEOTIDE SEQUENCE</scope>
</reference>
<accession>A0A6J7WE53</accession>
<gene>
    <name evidence="1" type="ORF">UFOVP161_28</name>
</gene>
<proteinExistence type="predicted"/>